<name>A0A1J1HZ44_9DIPT</name>
<proteinExistence type="predicted"/>
<evidence type="ECO:0000313" key="1">
    <source>
        <dbReference type="EMBL" id="CRK91393.1"/>
    </source>
</evidence>
<dbReference type="EMBL" id="CVRI01000020">
    <property type="protein sequence ID" value="CRK91393.1"/>
    <property type="molecule type" value="Genomic_DNA"/>
</dbReference>
<sequence>MTHKESYLNRNIRLESDSFTKKRLLLSTLSMQCSFMPLFDLPINELREEIFITFREFFEGYPKELLSFRLALRLFI</sequence>
<accession>A0A1J1HZ44</accession>
<gene>
    <name evidence="1" type="ORF">CLUMA_CG005066</name>
</gene>
<keyword evidence="2" id="KW-1185">Reference proteome</keyword>
<protein>
    <submittedName>
        <fullName evidence="1">CLUMA_CG005066, isoform A</fullName>
    </submittedName>
</protein>
<dbReference type="Proteomes" id="UP000183832">
    <property type="component" value="Unassembled WGS sequence"/>
</dbReference>
<reference evidence="1 2" key="1">
    <citation type="submission" date="2015-04" db="EMBL/GenBank/DDBJ databases">
        <authorList>
            <person name="Syromyatnikov M.Y."/>
            <person name="Popov V.N."/>
        </authorList>
    </citation>
    <scope>NUCLEOTIDE SEQUENCE [LARGE SCALE GENOMIC DNA]</scope>
</reference>
<organism evidence="1 2">
    <name type="scientific">Clunio marinus</name>
    <dbReference type="NCBI Taxonomy" id="568069"/>
    <lineage>
        <taxon>Eukaryota</taxon>
        <taxon>Metazoa</taxon>
        <taxon>Ecdysozoa</taxon>
        <taxon>Arthropoda</taxon>
        <taxon>Hexapoda</taxon>
        <taxon>Insecta</taxon>
        <taxon>Pterygota</taxon>
        <taxon>Neoptera</taxon>
        <taxon>Endopterygota</taxon>
        <taxon>Diptera</taxon>
        <taxon>Nematocera</taxon>
        <taxon>Chironomoidea</taxon>
        <taxon>Chironomidae</taxon>
        <taxon>Clunio</taxon>
    </lineage>
</organism>
<evidence type="ECO:0000313" key="2">
    <source>
        <dbReference type="Proteomes" id="UP000183832"/>
    </source>
</evidence>
<dbReference type="AlphaFoldDB" id="A0A1J1HZ44"/>